<reference evidence="2 3" key="1">
    <citation type="submission" date="2019-05" db="EMBL/GenBank/DDBJ databases">
        <title>Another draft genome of Portunus trituberculatus and its Hox gene families provides insights of decapod evolution.</title>
        <authorList>
            <person name="Jeong J.-H."/>
            <person name="Song I."/>
            <person name="Kim S."/>
            <person name="Choi T."/>
            <person name="Kim D."/>
            <person name="Ryu S."/>
            <person name="Kim W."/>
        </authorList>
    </citation>
    <scope>NUCLEOTIDE SEQUENCE [LARGE SCALE GENOMIC DNA]</scope>
    <source>
        <tissue evidence="2">Muscle</tissue>
    </source>
</reference>
<keyword evidence="1" id="KW-0472">Membrane</keyword>
<dbReference type="EMBL" id="VSRR010003324">
    <property type="protein sequence ID" value="MPC35685.1"/>
    <property type="molecule type" value="Genomic_DNA"/>
</dbReference>
<protein>
    <submittedName>
        <fullName evidence="2">Uncharacterized protein</fullName>
    </submittedName>
</protein>
<dbReference type="AlphaFoldDB" id="A0A5B7EQM6"/>
<accession>A0A5B7EQM6</accession>
<gene>
    <name evidence="2" type="ORF">E2C01_029114</name>
</gene>
<comment type="caution">
    <text evidence="2">The sequence shown here is derived from an EMBL/GenBank/DDBJ whole genome shotgun (WGS) entry which is preliminary data.</text>
</comment>
<organism evidence="2 3">
    <name type="scientific">Portunus trituberculatus</name>
    <name type="common">Swimming crab</name>
    <name type="synonym">Neptunus trituberculatus</name>
    <dbReference type="NCBI Taxonomy" id="210409"/>
    <lineage>
        <taxon>Eukaryota</taxon>
        <taxon>Metazoa</taxon>
        <taxon>Ecdysozoa</taxon>
        <taxon>Arthropoda</taxon>
        <taxon>Crustacea</taxon>
        <taxon>Multicrustacea</taxon>
        <taxon>Malacostraca</taxon>
        <taxon>Eumalacostraca</taxon>
        <taxon>Eucarida</taxon>
        <taxon>Decapoda</taxon>
        <taxon>Pleocyemata</taxon>
        <taxon>Brachyura</taxon>
        <taxon>Eubrachyura</taxon>
        <taxon>Portunoidea</taxon>
        <taxon>Portunidae</taxon>
        <taxon>Portuninae</taxon>
        <taxon>Portunus</taxon>
    </lineage>
</organism>
<keyword evidence="3" id="KW-1185">Reference proteome</keyword>
<evidence type="ECO:0000256" key="1">
    <source>
        <dbReference type="SAM" id="Phobius"/>
    </source>
</evidence>
<dbReference type="OrthoDB" id="6371030at2759"/>
<proteinExistence type="predicted"/>
<evidence type="ECO:0000313" key="3">
    <source>
        <dbReference type="Proteomes" id="UP000324222"/>
    </source>
</evidence>
<feature type="transmembrane region" description="Helical" evidence="1">
    <location>
        <begin position="68"/>
        <end position="88"/>
    </location>
</feature>
<name>A0A5B7EQM6_PORTR</name>
<evidence type="ECO:0000313" key="2">
    <source>
        <dbReference type="EMBL" id="MPC35685.1"/>
    </source>
</evidence>
<keyword evidence="1" id="KW-0812">Transmembrane</keyword>
<dbReference type="Proteomes" id="UP000324222">
    <property type="component" value="Unassembled WGS sequence"/>
</dbReference>
<sequence length="92" mass="10302">MNQQYWAKGLLPVTTWLRHSFTSDVGLFPDKLSDLRGALLRASCFLARAEPPLPRWQALAFPFQWDTWVAILLGLVVSGPLLHLLAALGSSW</sequence>
<keyword evidence="1" id="KW-1133">Transmembrane helix</keyword>